<dbReference type="FunFam" id="3.90.550.20:FF:000012">
    <property type="entry name" value="Uncharacterized protein"/>
    <property type="match status" value="1"/>
</dbReference>
<keyword evidence="4" id="KW-0812">Transmembrane</keyword>
<organism evidence="5 6">
    <name type="scientific">Batrachochytrium dendrobatidis (strain JEL423)</name>
    <dbReference type="NCBI Taxonomy" id="403673"/>
    <lineage>
        <taxon>Eukaryota</taxon>
        <taxon>Fungi</taxon>
        <taxon>Fungi incertae sedis</taxon>
        <taxon>Chytridiomycota</taxon>
        <taxon>Chytridiomycota incertae sedis</taxon>
        <taxon>Chytridiomycetes</taxon>
        <taxon>Rhizophydiales</taxon>
        <taxon>Rhizophydiales incertae sedis</taxon>
        <taxon>Batrachochytrium</taxon>
    </lineage>
</organism>
<dbReference type="GO" id="GO:0016020">
    <property type="term" value="C:membrane"/>
    <property type="evidence" value="ECO:0007669"/>
    <property type="project" value="GOC"/>
</dbReference>
<name>A0A177WYQ9_BATDL</name>
<evidence type="ECO:0000256" key="1">
    <source>
        <dbReference type="ARBA" id="ARBA00009003"/>
    </source>
</evidence>
<dbReference type="GO" id="GO:0000030">
    <property type="term" value="F:mannosyltransferase activity"/>
    <property type="evidence" value="ECO:0007669"/>
    <property type="project" value="TreeGrafter"/>
</dbReference>
<dbReference type="OrthoDB" id="3647at2759"/>
<dbReference type="InterPro" id="IPR029044">
    <property type="entry name" value="Nucleotide-diphossugar_trans"/>
</dbReference>
<dbReference type="eggNOG" id="ENOG502S433">
    <property type="taxonomic scope" value="Eukaryota"/>
</dbReference>
<protein>
    <submittedName>
        <fullName evidence="5">Uncharacterized protein</fullName>
    </submittedName>
</protein>
<evidence type="ECO:0000256" key="3">
    <source>
        <dbReference type="SAM" id="MobiDB-lite"/>
    </source>
</evidence>
<dbReference type="SUPFAM" id="SSF53448">
    <property type="entry name" value="Nucleotide-diphospho-sugar transferases"/>
    <property type="match status" value="1"/>
</dbReference>
<keyword evidence="4" id="KW-1133">Transmembrane helix</keyword>
<dbReference type="Pfam" id="PF04488">
    <property type="entry name" value="Gly_transf_sug"/>
    <property type="match status" value="1"/>
</dbReference>
<dbReference type="PANTHER" id="PTHR32385:SF23">
    <property type="entry name" value="NUCLEOTIDE-DIPHOSPHO-SUGAR TRANSFERASE"/>
    <property type="match status" value="1"/>
</dbReference>
<sequence length="372" mass="43523">MDTEQLVSTRRRTSMDDSNDTTHNEDTLGTLLNDIDKETGANERTHEPAKPVRSLLSYRTKLLLGLLSLLVIMYVVFFLFDMPLQNSVSIYDDSEGSRNALNMATCLWQPQTLSRLEPKAYIPIPHIIHQSWKTKTLPLKFQTWQESWIENHKDWKYILWTDEDNMKLCEDHFPWMLERFKSFPKTINRADTARYMYMYLHGGFYADLDMECLKPHDLIARKGGVVVPLMSRDYAFHDNIPNAWMGSAPGHPFWLHLLRMIRDRPIDGRIESMSGPTIMYQALKEFEQKYYNESMPPITYMAKELILPYDWHDTKDLISICSAQRDTIDPDLCKEKVDPEHKAFAITYWSHSWGDGDGKISTPFRRDIGGKR</sequence>
<proteinExistence type="inferred from homology"/>
<dbReference type="InterPro" id="IPR007577">
    <property type="entry name" value="GlycoTrfase_DXD_sugar-bd_CS"/>
</dbReference>
<dbReference type="Proteomes" id="UP000077115">
    <property type="component" value="Unassembled WGS sequence"/>
</dbReference>
<dbReference type="AlphaFoldDB" id="A0A177WYQ9"/>
<evidence type="ECO:0000313" key="6">
    <source>
        <dbReference type="Proteomes" id="UP000077115"/>
    </source>
</evidence>
<dbReference type="EMBL" id="DS022314">
    <property type="protein sequence ID" value="OAJ45032.1"/>
    <property type="molecule type" value="Genomic_DNA"/>
</dbReference>
<feature type="transmembrane region" description="Helical" evidence="4">
    <location>
        <begin position="62"/>
        <end position="80"/>
    </location>
</feature>
<dbReference type="Gene3D" id="3.90.550.20">
    <property type="match status" value="1"/>
</dbReference>
<reference evidence="5 6" key="1">
    <citation type="submission" date="2006-10" db="EMBL/GenBank/DDBJ databases">
        <title>The Genome Sequence of Batrachochytrium dendrobatidis JEL423.</title>
        <authorList>
            <consortium name="The Broad Institute Genome Sequencing Platform"/>
            <person name="Birren B."/>
            <person name="Lander E."/>
            <person name="Galagan J."/>
            <person name="Cuomo C."/>
            <person name="Devon K."/>
            <person name="Jaffe D."/>
            <person name="Butler J."/>
            <person name="Alvarez P."/>
            <person name="Gnerre S."/>
            <person name="Grabherr M."/>
            <person name="Kleber M."/>
            <person name="Mauceli E."/>
            <person name="Brockman W."/>
            <person name="Young S."/>
            <person name="LaButti K."/>
            <person name="Sykes S."/>
            <person name="DeCaprio D."/>
            <person name="Crawford M."/>
            <person name="Koehrsen M."/>
            <person name="Engels R."/>
            <person name="Montgomery P."/>
            <person name="Pearson M."/>
            <person name="Howarth C."/>
            <person name="Larson L."/>
            <person name="White J."/>
            <person name="O'Leary S."/>
            <person name="Kodira C."/>
            <person name="Zeng Q."/>
            <person name="Yandava C."/>
            <person name="Alvarado L."/>
            <person name="Longcore J."/>
            <person name="James T."/>
        </authorList>
    </citation>
    <scope>NUCLEOTIDE SEQUENCE [LARGE SCALE GENOMIC DNA]</scope>
    <source>
        <strain evidence="5 6">JEL423</strain>
    </source>
</reference>
<keyword evidence="2" id="KW-0808">Transferase</keyword>
<dbReference type="PANTHER" id="PTHR32385">
    <property type="entry name" value="MANNOSYL PHOSPHORYLINOSITOL CERAMIDE SYNTHASE"/>
    <property type="match status" value="1"/>
</dbReference>
<comment type="similarity">
    <text evidence="1">Belongs to the glycosyltransferase 32 family.</text>
</comment>
<dbReference type="GO" id="GO:0051999">
    <property type="term" value="P:mannosyl-inositol phosphorylceramide biosynthetic process"/>
    <property type="evidence" value="ECO:0007669"/>
    <property type="project" value="TreeGrafter"/>
</dbReference>
<gene>
    <name evidence="5" type="ORF">BDEG_28200</name>
</gene>
<feature type="region of interest" description="Disordered" evidence="3">
    <location>
        <begin position="1"/>
        <end position="27"/>
    </location>
</feature>
<reference evidence="5 6" key="2">
    <citation type="submission" date="2016-05" db="EMBL/GenBank/DDBJ databases">
        <title>Lineage-specific infection strategies underlie the spectrum of fungal disease in amphibians.</title>
        <authorList>
            <person name="Cuomo C.A."/>
            <person name="Farrer R.A."/>
            <person name="James T."/>
            <person name="Longcore J."/>
            <person name="Birren B."/>
        </authorList>
    </citation>
    <scope>NUCLEOTIDE SEQUENCE [LARGE SCALE GENOMIC DNA]</scope>
    <source>
        <strain evidence="5 6">JEL423</strain>
    </source>
</reference>
<accession>A0A177WYQ9</accession>
<keyword evidence="4" id="KW-0472">Membrane</keyword>
<evidence type="ECO:0000256" key="2">
    <source>
        <dbReference type="ARBA" id="ARBA00022679"/>
    </source>
</evidence>
<dbReference type="InterPro" id="IPR051706">
    <property type="entry name" value="Glycosyltransferase_domain"/>
</dbReference>
<evidence type="ECO:0000256" key="4">
    <source>
        <dbReference type="SAM" id="Phobius"/>
    </source>
</evidence>
<evidence type="ECO:0000313" key="5">
    <source>
        <dbReference type="EMBL" id="OAJ45032.1"/>
    </source>
</evidence>
<dbReference type="VEuPathDB" id="FungiDB:BDEG_28200"/>